<sequence>MAFKQTITQIEDQLNETHLGLENLRKSLVILKDFKIPVGKFVIPINDFNLFIQQQQLKSKVDYMRQMTLFNCYYLRLRLNRLNLNFQLVQIQGNKKCYKTKLNTIIQLNKDINEILMISRSSLLKLQFEVKNIQSNGFNLYQSVQMKAMNIYLSDLANYVG</sequence>
<keyword evidence="3" id="KW-1185">Reference proteome</keyword>
<reference evidence="2 3" key="2">
    <citation type="submission" date="2024-07" db="EMBL/GenBank/DDBJ databases">
        <authorList>
            <person name="Akdeniz Z."/>
        </authorList>
    </citation>
    <scope>NUCLEOTIDE SEQUENCE [LARGE SCALE GENOMIC DNA]</scope>
</reference>
<evidence type="ECO:0000313" key="3">
    <source>
        <dbReference type="Proteomes" id="UP001642409"/>
    </source>
</evidence>
<protein>
    <submittedName>
        <fullName evidence="2">Hypothetical_protein</fullName>
    </submittedName>
</protein>
<dbReference type="AlphaFoldDB" id="A0AA86UGK2"/>
<accession>A0AA86UGK2</accession>
<dbReference type="Proteomes" id="UP001642409">
    <property type="component" value="Unassembled WGS sequence"/>
</dbReference>
<dbReference type="EMBL" id="CAXDID020000625">
    <property type="protein sequence ID" value="CAL6107057.1"/>
    <property type="molecule type" value="Genomic_DNA"/>
</dbReference>
<comment type="caution">
    <text evidence="1">The sequence shown here is derived from an EMBL/GenBank/DDBJ whole genome shotgun (WGS) entry which is preliminary data.</text>
</comment>
<reference evidence="1" key="1">
    <citation type="submission" date="2023-06" db="EMBL/GenBank/DDBJ databases">
        <authorList>
            <person name="Kurt Z."/>
        </authorList>
    </citation>
    <scope>NUCLEOTIDE SEQUENCE</scope>
</reference>
<evidence type="ECO:0000313" key="1">
    <source>
        <dbReference type="EMBL" id="CAI9950307.1"/>
    </source>
</evidence>
<dbReference type="EMBL" id="CATOUU010000808">
    <property type="protein sequence ID" value="CAI9950307.1"/>
    <property type="molecule type" value="Genomic_DNA"/>
</dbReference>
<organism evidence="1">
    <name type="scientific">Hexamita inflata</name>
    <dbReference type="NCBI Taxonomy" id="28002"/>
    <lineage>
        <taxon>Eukaryota</taxon>
        <taxon>Metamonada</taxon>
        <taxon>Diplomonadida</taxon>
        <taxon>Hexamitidae</taxon>
        <taxon>Hexamitinae</taxon>
        <taxon>Hexamita</taxon>
    </lineage>
</organism>
<evidence type="ECO:0000313" key="2">
    <source>
        <dbReference type="EMBL" id="CAL6107057.1"/>
    </source>
</evidence>
<gene>
    <name evidence="1" type="ORF">HINF_LOCUS37952</name>
    <name evidence="2" type="ORF">HINF_LOCUS74220</name>
</gene>
<name>A0AA86UGK2_9EUKA</name>
<proteinExistence type="predicted"/>